<dbReference type="Proteomes" id="UP000053766">
    <property type="component" value="Unassembled WGS sequence"/>
</dbReference>
<accession>A0A0D8XXU5</accession>
<dbReference type="GO" id="GO:0004725">
    <property type="term" value="F:protein tyrosine phosphatase activity"/>
    <property type="evidence" value="ECO:0007669"/>
    <property type="project" value="InterPro"/>
</dbReference>
<dbReference type="InterPro" id="IPR029021">
    <property type="entry name" value="Prot-tyrosine_phosphatase-like"/>
</dbReference>
<evidence type="ECO:0000259" key="1">
    <source>
        <dbReference type="PROSITE" id="PS50055"/>
    </source>
</evidence>
<dbReference type="InterPro" id="IPR000387">
    <property type="entry name" value="Tyr_Pase_dom"/>
</dbReference>
<dbReference type="InterPro" id="IPR000242">
    <property type="entry name" value="PTP_cat"/>
</dbReference>
<proteinExistence type="predicted"/>
<evidence type="ECO:0000313" key="3">
    <source>
        <dbReference type="EMBL" id="KJH49478.1"/>
    </source>
</evidence>
<feature type="domain" description="Tyrosine-protein phosphatase" evidence="1">
    <location>
        <begin position="103"/>
        <end position="360"/>
    </location>
</feature>
<dbReference type="PRINTS" id="PR00700">
    <property type="entry name" value="PRTYPHPHTASE"/>
</dbReference>
<dbReference type="Pfam" id="PF00102">
    <property type="entry name" value="Y_phosphatase"/>
    <property type="match status" value="1"/>
</dbReference>
<dbReference type="SMART" id="SM00404">
    <property type="entry name" value="PTPc_motif"/>
    <property type="match status" value="1"/>
</dbReference>
<dbReference type="EMBL" id="KN716234">
    <property type="protein sequence ID" value="KJH49478.1"/>
    <property type="molecule type" value="Genomic_DNA"/>
</dbReference>
<dbReference type="PANTHER" id="PTHR23219">
    <property type="entry name" value="TYROSINE-PROTEIN PHOSPHATASE C15H7.3-RELATED"/>
    <property type="match status" value="1"/>
</dbReference>
<dbReference type="PROSITE" id="PS50056">
    <property type="entry name" value="TYR_PHOSPHATASE_2"/>
    <property type="match status" value="1"/>
</dbReference>
<gene>
    <name evidence="3" type="ORF">DICVIV_04415</name>
</gene>
<dbReference type="OrthoDB" id="5870053at2759"/>
<keyword evidence="4" id="KW-1185">Reference proteome</keyword>
<dbReference type="STRING" id="29172.A0A0D8XXU5"/>
<dbReference type="PANTHER" id="PTHR23219:SF13">
    <property type="entry name" value="TYROSINE-PROTEIN PHOSPHATASE DOMAIN-CONTAINING PROTEIN"/>
    <property type="match status" value="1"/>
</dbReference>
<protein>
    <submittedName>
        <fullName evidence="3">Protein-tyrosine phosphatase</fullName>
    </submittedName>
</protein>
<evidence type="ECO:0000313" key="4">
    <source>
        <dbReference type="Proteomes" id="UP000053766"/>
    </source>
</evidence>
<dbReference type="CDD" id="cd00047">
    <property type="entry name" value="PTPc"/>
    <property type="match status" value="1"/>
</dbReference>
<reference evidence="4" key="2">
    <citation type="journal article" date="2016" name="Sci. Rep.">
        <title>Dictyocaulus viviparus genome, variome and transcriptome elucidate lungworm biology and support future intervention.</title>
        <authorList>
            <person name="McNulty S.N."/>
            <person name="Strube C."/>
            <person name="Rosa B.A."/>
            <person name="Martin J.C."/>
            <person name="Tyagi R."/>
            <person name="Choi Y.J."/>
            <person name="Wang Q."/>
            <person name="Hallsworth Pepin K."/>
            <person name="Zhang X."/>
            <person name="Ozersky P."/>
            <person name="Wilson R.K."/>
            <person name="Sternberg P.W."/>
            <person name="Gasser R.B."/>
            <person name="Mitreva M."/>
        </authorList>
    </citation>
    <scope>NUCLEOTIDE SEQUENCE [LARGE SCALE GENOMIC DNA]</scope>
    <source>
        <strain evidence="4">HannoverDv2000</strain>
    </source>
</reference>
<name>A0A0D8XXU5_DICVI</name>
<dbReference type="PROSITE" id="PS50055">
    <property type="entry name" value="TYR_PHOSPHATASE_PTP"/>
    <property type="match status" value="1"/>
</dbReference>
<dbReference type="InterPro" id="IPR003595">
    <property type="entry name" value="Tyr_Pase_cat"/>
</dbReference>
<sequence>MKSHVTSNRRSHKHIHSLWWSSVERTRMSMYVRKKKSKNVTKQLPLEEDSENIYIRKKRTIRSNCGVRKQTVAPKEGEGITPLATQCINEYVDRVLRIGVEGLKREFRSISSYRCPNDIYKYDAFNQNLNRNRYYDIVCLDATRVHLTHDVPPSTEYIHANWVKFEKHDQTYIMTQAPLENTIGDFWRMIFQETCPTVINLTQQIENEQMKSVLYWPEHGGNFKTYDRMFVNTKKVDHEGEISIYTIEVLPEGCSNSHIVKLIHMVTWPDKGIPPSGRHVLRVLKKLVANSSDRGPVVVHCSAGTGRAGCIVLIDVILGYLFSGRQVDMVELFKQLRNQRASAIHIDIMYAFIAYGVLDYIRAKLPAQFKDKTKGFIQQFKTMQTD</sequence>
<dbReference type="Gene3D" id="3.90.190.10">
    <property type="entry name" value="Protein tyrosine phosphatase superfamily"/>
    <property type="match status" value="1"/>
</dbReference>
<dbReference type="SUPFAM" id="SSF52799">
    <property type="entry name" value="(Phosphotyrosine protein) phosphatases II"/>
    <property type="match status" value="1"/>
</dbReference>
<reference evidence="3 4" key="1">
    <citation type="submission" date="2013-11" db="EMBL/GenBank/DDBJ databases">
        <title>Draft genome of the bovine lungworm Dictyocaulus viviparus.</title>
        <authorList>
            <person name="Mitreva M."/>
        </authorList>
    </citation>
    <scope>NUCLEOTIDE SEQUENCE [LARGE SCALE GENOMIC DNA]</scope>
    <source>
        <strain evidence="3 4">HannoverDv2000</strain>
    </source>
</reference>
<organism evidence="3 4">
    <name type="scientific">Dictyocaulus viviparus</name>
    <name type="common">Bovine lungworm</name>
    <dbReference type="NCBI Taxonomy" id="29172"/>
    <lineage>
        <taxon>Eukaryota</taxon>
        <taxon>Metazoa</taxon>
        <taxon>Ecdysozoa</taxon>
        <taxon>Nematoda</taxon>
        <taxon>Chromadorea</taxon>
        <taxon>Rhabditida</taxon>
        <taxon>Rhabditina</taxon>
        <taxon>Rhabditomorpha</taxon>
        <taxon>Strongyloidea</taxon>
        <taxon>Metastrongylidae</taxon>
        <taxon>Dictyocaulus</taxon>
    </lineage>
</organism>
<feature type="domain" description="Tyrosine specific protein phosphatases" evidence="2">
    <location>
        <begin position="278"/>
        <end position="351"/>
    </location>
</feature>
<evidence type="ECO:0000259" key="2">
    <source>
        <dbReference type="PROSITE" id="PS50056"/>
    </source>
</evidence>
<dbReference type="AlphaFoldDB" id="A0A0D8XXU5"/>
<dbReference type="SMART" id="SM00194">
    <property type="entry name" value="PTPc"/>
    <property type="match status" value="1"/>
</dbReference>